<evidence type="ECO:0000256" key="8">
    <source>
        <dbReference type="ARBA" id="ARBA00023040"/>
    </source>
</evidence>
<feature type="transmembrane region" description="Helical" evidence="13">
    <location>
        <begin position="238"/>
        <end position="260"/>
    </location>
</feature>
<dbReference type="Pfam" id="PF13853">
    <property type="entry name" value="7tm_4"/>
    <property type="match status" value="1"/>
</dbReference>
<evidence type="ECO:0000256" key="3">
    <source>
        <dbReference type="ARBA" id="ARBA00022475"/>
    </source>
</evidence>
<dbReference type="GO" id="GO:0005886">
    <property type="term" value="C:plasma membrane"/>
    <property type="evidence" value="ECO:0007669"/>
    <property type="project" value="UniProtKB-SubCell"/>
</dbReference>
<dbReference type="InterPro" id="IPR017452">
    <property type="entry name" value="GPCR_Rhodpsn_7TM"/>
</dbReference>
<evidence type="ECO:0000313" key="17">
    <source>
        <dbReference type="Xenbase" id="XB-GENE-984975"/>
    </source>
</evidence>
<feature type="transmembrane region" description="Helical" evidence="13">
    <location>
        <begin position="197"/>
        <end position="226"/>
    </location>
</feature>
<reference evidence="16" key="1">
    <citation type="submission" date="2025-08" db="UniProtKB">
        <authorList>
            <consortium name="RefSeq"/>
        </authorList>
    </citation>
    <scope>IDENTIFICATION</scope>
    <source>
        <strain evidence="16">Nigerian</strain>
        <tissue evidence="16">Liver and blood</tissue>
    </source>
</reference>
<dbReference type="InterPro" id="IPR050516">
    <property type="entry name" value="Olfactory_GPCR"/>
</dbReference>
<dbReference type="Proteomes" id="UP000008143">
    <property type="component" value="Chromosome 1"/>
</dbReference>
<dbReference type="GO" id="GO:0004984">
    <property type="term" value="F:olfactory receptor activity"/>
    <property type="evidence" value="ECO:0000318"/>
    <property type="project" value="GO_Central"/>
</dbReference>
<sequence>MLFTNGTHANYFIILGLLNTTEMNMPLFIVFLCIFLVTLMGNIIIITVVCLDRALQNPMYFFLTNLSFLEIWYTVTIVPKLLVNLLVKCIYISFVGCMTQLFFFVTFGACECYLLLVMAYDRYLAICKPLYYSTLMNTKTCLYLVSGSWIISVFTGLIPVTLISQLEFCGPREINHFFCDIPPLLQLSCGEIYNTEISIFILSLVVLFFSLLLTLVSYLFIVVSVLSIPSSNGRSRTFSTCGAHLTVVLIYYGTMIFMYVRPHSGHVSEMTKFVSVFYTVVTPGLNPIIYSLRNKEVKTSIKKITLRLFSPCRSCLLTLKMQKCISLHMEPFHLF</sequence>
<dbReference type="RefSeq" id="XP_002934364.3">
    <property type="nucleotide sequence ID" value="XM_002934318.3"/>
</dbReference>
<keyword evidence="5 12" id="KW-0812">Transmembrane</keyword>
<feature type="transmembrane region" description="Helical" evidence="13">
    <location>
        <begin position="27"/>
        <end position="51"/>
    </location>
</feature>
<dbReference type="CTD" id="391189"/>
<evidence type="ECO:0000256" key="13">
    <source>
        <dbReference type="RuleBase" id="RU363047"/>
    </source>
</evidence>
<dbReference type="AlphaFoldDB" id="A0A8J0QPH9"/>
<feature type="transmembrane region" description="Helical" evidence="13">
    <location>
        <begin position="272"/>
        <end position="292"/>
    </location>
</feature>
<keyword evidence="8 12" id="KW-0297">G-protein coupled receptor</keyword>
<evidence type="ECO:0000256" key="5">
    <source>
        <dbReference type="ARBA" id="ARBA00022692"/>
    </source>
</evidence>
<keyword evidence="11 12" id="KW-0807">Transducer</keyword>
<evidence type="ECO:0000256" key="12">
    <source>
        <dbReference type="RuleBase" id="RU000688"/>
    </source>
</evidence>
<feature type="domain" description="G-protein coupled receptors family 1 profile" evidence="14">
    <location>
        <begin position="41"/>
        <end position="290"/>
    </location>
</feature>
<dbReference type="FunFam" id="1.10.1220.70:FF:000001">
    <property type="entry name" value="Olfactory receptor"/>
    <property type="match status" value="1"/>
</dbReference>
<dbReference type="InterPro" id="IPR000725">
    <property type="entry name" value="Olfact_rcpt"/>
</dbReference>
<evidence type="ECO:0000256" key="9">
    <source>
        <dbReference type="ARBA" id="ARBA00023136"/>
    </source>
</evidence>
<evidence type="ECO:0000259" key="14">
    <source>
        <dbReference type="PROSITE" id="PS50262"/>
    </source>
</evidence>
<dbReference type="GO" id="GO:0005549">
    <property type="term" value="F:odorant binding"/>
    <property type="evidence" value="ECO:0000318"/>
    <property type="project" value="GO_Central"/>
</dbReference>
<dbReference type="OrthoDB" id="9444602at2759"/>
<dbReference type="PANTHER" id="PTHR26452">
    <property type="entry name" value="OLFACTORY RECEPTOR"/>
    <property type="match status" value="1"/>
</dbReference>
<dbReference type="Xenbase" id="XB-GENE-984975">
    <property type="gene designation" value="or11l1"/>
</dbReference>
<feature type="transmembrane region" description="Helical" evidence="13">
    <location>
        <begin position="141"/>
        <end position="163"/>
    </location>
</feature>
<accession>A0A8J0QPH9</accession>
<dbReference type="PROSITE" id="PS50262">
    <property type="entry name" value="G_PROTEIN_RECEP_F1_2"/>
    <property type="match status" value="1"/>
</dbReference>
<dbReference type="OMA" id="GACECYL"/>
<dbReference type="AGR" id="Xenbase:XB-GENE-984975"/>
<keyword evidence="7 13" id="KW-1133">Transmembrane helix</keyword>
<proteinExistence type="inferred from homology"/>
<feature type="transmembrane region" description="Helical" evidence="13">
    <location>
        <begin position="58"/>
        <end position="78"/>
    </location>
</feature>
<organism evidence="15 16">
    <name type="scientific">Xenopus tropicalis</name>
    <name type="common">Western clawed frog</name>
    <name type="synonym">Silurana tropicalis</name>
    <dbReference type="NCBI Taxonomy" id="8364"/>
    <lineage>
        <taxon>Eukaryota</taxon>
        <taxon>Metazoa</taxon>
        <taxon>Chordata</taxon>
        <taxon>Craniata</taxon>
        <taxon>Vertebrata</taxon>
        <taxon>Euteleostomi</taxon>
        <taxon>Amphibia</taxon>
        <taxon>Batrachia</taxon>
        <taxon>Anura</taxon>
        <taxon>Pipoidea</taxon>
        <taxon>Pipidae</taxon>
        <taxon>Xenopodinae</taxon>
        <taxon>Xenopus</taxon>
        <taxon>Silurana</taxon>
    </lineage>
</organism>
<dbReference type="FunFam" id="1.20.1070.10:FF:000001">
    <property type="entry name" value="Olfactory receptor"/>
    <property type="match status" value="1"/>
</dbReference>
<keyword evidence="3 13" id="KW-1003">Cell membrane</keyword>
<evidence type="ECO:0000256" key="2">
    <source>
        <dbReference type="ARBA" id="ARBA00010663"/>
    </source>
</evidence>
<keyword evidence="10 12" id="KW-0675">Receptor</keyword>
<dbReference type="SUPFAM" id="SSF81321">
    <property type="entry name" value="Family A G protein-coupled receptor-like"/>
    <property type="match status" value="1"/>
</dbReference>
<name>A0A8J0QPH9_XENTR</name>
<dbReference type="CDD" id="cd13954">
    <property type="entry name" value="7tmA_OR"/>
    <property type="match status" value="1"/>
</dbReference>
<gene>
    <name evidence="16 17" type="primary">or11l1</name>
    <name evidence="17" type="synonym">or11l1l</name>
</gene>
<dbReference type="Gene3D" id="1.20.1070.10">
    <property type="entry name" value="Rhodopsin 7-helix transmembrane proteins"/>
    <property type="match status" value="1"/>
</dbReference>
<comment type="subcellular location">
    <subcellularLocation>
        <location evidence="1 13">Cell membrane</location>
        <topology evidence="1 13">Multi-pass membrane protein</topology>
    </subcellularLocation>
</comment>
<dbReference type="KEGG" id="xtr:100488665"/>
<comment type="similarity">
    <text evidence="2 12">Belongs to the G-protein coupled receptor 1 family.</text>
</comment>
<evidence type="ECO:0000313" key="16">
    <source>
        <dbReference type="RefSeq" id="XP_002934364.3"/>
    </source>
</evidence>
<evidence type="ECO:0000256" key="7">
    <source>
        <dbReference type="ARBA" id="ARBA00022989"/>
    </source>
</evidence>
<keyword evidence="9 13" id="KW-0472">Membrane</keyword>
<dbReference type="PROSITE" id="PS00237">
    <property type="entry name" value="G_PROTEIN_RECEP_F1_1"/>
    <property type="match status" value="1"/>
</dbReference>
<feature type="transmembrane region" description="Helical" evidence="13">
    <location>
        <begin position="90"/>
        <end position="120"/>
    </location>
</feature>
<evidence type="ECO:0000256" key="4">
    <source>
        <dbReference type="ARBA" id="ARBA00022606"/>
    </source>
</evidence>
<dbReference type="InterPro" id="IPR000276">
    <property type="entry name" value="GPCR_Rhodpsn"/>
</dbReference>
<keyword evidence="15" id="KW-1185">Reference proteome</keyword>
<evidence type="ECO:0000256" key="11">
    <source>
        <dbReference type="ARBA" id="ARBA00023224"/>
    </source>
</evidence>
<dbReference type="GO" id="GO:0004930">
    <property type="term" value="F:G protein-coupled receptor activity"/>
    <property type="evidence" value="ECO:0007669"/>
    <property type="project" value="UniProtKB-KW"/>
</dbReference>
<evidence type="ECO:0000256" key="10">
    <source>
        <dbReference type="ARBA" id="ARBA00023170"/>
    </source>
</evidence>
<dbReference type="PRINTS" id="PR00237">
    <property type="entry name" value="GPCRRHODOPSN"/>
</dbReference>
<evidence type="ECO:0000313" key="15">
    <source>
        <dbReference type="Proteomes" id="UP000008143"/>
    </source>
</evidence>
<keyword evidence="6 13" id="KW-0552">Olfaction</keyword>
<keyword evidence="4 13" id="KW-0716">Sensory transduction</keyword>
<evidence type="ECO:0000256" key="6">
    <source>
        <dbReference type="ARBA" id="ARBA00022725"/>
    </source>
</evidence>
<protein>
    <recommendedName>
        <fullName evidence="13">Olfactory receptor</fullName>
    </recommendedName>
</protein>
<dbReference type="PRINTS" id="PR00245">
    <property type="entry name" value="OLFACTORYR"/>
</dbReference>
<evidence type="ECO:0000256" key="1">
    <source>
        <dbReference type="ARBA" id="ARBA00004651"/>
    </source>
</evidence>